<dbReference type="RefSeq" id="WP_265266670.1">
    <property type="nucleotide sequence ID" value="NZ_JAIHOM010000171.1"/>
</dbReference>
<accession>A0ABT3LB58</accession>
<organism evidence="2 3">
    <name type="scientific">Spirulina subsalsa FACHB-351</name>
    <dbReference type="NCBI Taxonomy" id="234711"/>
    <lineage>
        <taxon>Bacteria</taxon>
        <taxon>Bacillati</taxon>
        <taxon>Cyanobacteriota</taxon>
        <taxon>Cyanophyceae</taxon>
        <taxon>Spirulinales</taxon>
        <taxon>Spirulinaceae</taxon>
        <taxon>Spirulina</taxon>
    </lineage>
</organism>
<dbReference type="Proteomes" id="UP001526426">
    <property type="component" value="Unassembled WGS sequence"/>
</dbReference>
<evidence type="ECO:0000256" key="1">
    <source>
        <dbReference type="SAM" id="Phobius"/>
    </source>
</evidence>
<sequence length="75" mass="8131">MEMLGYNEMVVLYESHVGSLEVRTLTFPKTFNLKQLSTAAALIGFIFFGGFTAVVATTLARPGQGELAPQEIPLP</sequence>
<comment type="caution">
    <text evidence="2">The sequence shown here is derived from an EMBL/GenBank/DDBJ whole genome shotgun (WGS) entry which is preliminary data.</text>
</comment>
<evidence type="ECO:0000313" key="3">
    <source>
        <dbReference type="Proteomes" id="UP001526426"/>
    </source>
</evidence>
<keyword evidence="1" id="KW-0812">Transmembrane</keyword>
<keyword evidence="1" id="KW-0472">Membrane</keyword>
<reference evidence="2 3" key="1">
    <citation type="submission" date="2021-08" db="EMBL/GenBank/DDBJ databases">
        <title>Draft genome sequence of Spirulina subsalsa with high tolerance to salinity and hype-accumulation of phycocyanin.</title>
        <authorList>
            <person name="Pei H."/>
            <person name="Jiang L."/>
        </authorList>
    </citation>
    <scope>NUCLEOTIDE SEQUENCE [LARGE SCALE GENOMIC DNA]</scope>
    <source>
        <strain evidence="2 3">FACHB-351</strain>
    </source>
</reference>
<feature type="transmembrane region" description="Helical" evidence="1">
    <location>
        <begin position="39"/>
        <end position="60"/>
    </location>
</feature>
<dbReference type="EMBL" id="JAIHOM010000171">
    <property type="protein sequence ID" value="MCW6038746.1"/>
    <property type="molecule type" value="Genomic_DNA"/>
</dbReference>
<proteinExistence type="predicted"/>
<gene>
    <name evidence="2" type="ORF">K4A83_21090</name>
</gene>
<evidence type="ECO:0000313" key="2">
    <source>
        <dbReference type="EMBL" id="MCW6038746.1"/>
    </source>
</evidence>
<keyword evidence="1" id="KW-1133">Transmembrane helix</keyword>
<protein>
    <submittedName>
        <fullName evidence="2">Uncharacterized protein</fullName>
    </submittedName>
</protein>
<name>A0ABT3LB58_9CYAN</name>
<keyword evidence="3" id="KW-1185">Reference proteome</keyword>